<dbReference type="InterPro" id="IPR051317">
    <property type="entry name" value="Gfo/Idh/MocA_oxidoreduct"/>
</dbReference>
<reference evidence="6" key="1">
    <citation type="journal article" date="2019" name="Int. J. Syst. Evol. Microbiol.">
        <title>The Global Catalogue of Microorganisms (GCM) 10K type strain sequencing project: providing services to taxonomists for standard genome sequencing and annotation.</title>
        <authorList>
            <consortium name="The Broad Institute Genomics Platform"/>
            <consortium name="The Broad Institute Genome Sequencing Center for Infectious Disease"/>
            <person name="Wu L."/>
            <person name="Ma J."/>
        </authorList>
    </citation>
    <scope>NUCLEOTIDE SEQUENCE [LARGE SCALE GENOMIC DNA]</scope>
    <source>
        <strain evidence="6">CGMCC 1.15180</strain>
    </source>
</reference>
<keyword evidence="6" id="KW-1185">Reference proteome</keyword>
<evidence type="ECO:0000259" key="4">
    <source>
        <dbReference type="Pfam" id="PF02894"/>
    </source>
</evidence>
<dbReference type="Proteomes" id="UP001597361">
    <property type="component" value="Unassembled WGS sequence"/>
</dbReference>
<dbReference type="InterPro" id="IPR036291">
    <property type="entry name" value="NAD(P)-bd_dom_sf"/>
</dbReference>
<dbReference type="Gene3D" id="3.40.50.720">
    <property type="entry name" value="NAD(P)-binding Rossmann-like Domain"/>
    <property type="match status" value="1"/>
</dbReference>
<keyword evidence="2" id="KW-0560">Oxidoreductase</keyword>
<dbReference type="Pfam" id="PF02894">
    <property type="entry name" value="GFO_IDH_MocA_C"/>
    <property type="match status" value="1"/>
</dbReference>
<comment type="similarity">
    <text evidence="1">Belongs to the Gfo/Idh/MocA family.</text>
</comment>
<evidence type="ECO:0000313" key="6">
    <source>
        <dbReference type="Proteomes" id="UP001597361"/>
    </source>
</evidence>
<dbReference type="RefSeq" id="WP_376884029.1">
    <property type="nucleotide sequence ID" value="NZ_JBHUHR010000015.1"/>
</dbReference>
<dbReference type="Gene3D" id="3.30.360.10">
    <property type="entry name" value="Dihydrodipicolinate Reductase, domain 2"/>
    <property type="match status" value="1"/>
</dbReference>
<accession>A0ABW4VJV0</accession>
<dbReference type="EMBL" id="JBHUHR010000015">
    <property type="protein sequence ID" value="MFD2034133.1"/>
    <property type="molecule type" value="Genomic_DNA"/>
</dbReference>
<dbReference type="SUPFAM" id="SSF51735">
    <property type="entry name" value="NAD(P)-binding Rossmann-fold domains"/>
    <property type="match status" value="1"/>
</dbReference>
<dbReference type="InterPro" id="IPR000683">
    <property type="entry name" value="Gfo/Idh/MocA-like_OxRdtase_N"/>
</dbReference>
<evidence type="ECO:0000256" key="2">
    <source>
        <dbReference type="ARBA" id="ARBA00023002"/>
    </source>
</evidence>
<proteinExistence type="inferred from homology"/>
<sequence>MEKIKTALVGFGSVGEKTHAPLISVCEYLDLVAVVERTKEKSKEKYPEISIFRSLEELLEADVADLIVIVTPNHLHFEQAKSCLEKGKHVLVDKPVTLTSKEAEELKNLAESKGVLLSVFQNRRLDGDFKTVQQIIKEGVLGRLVHFESHFDRFRPNLTDNWREKDIPGNGITFDLGTHLIDQAYLLFGNPEWVYADIRSQRTDAISDDYFDITLGYDTIKVKLTATVLSNAPMPKFLLLGELGSYSKYGLDVQEKALKAGELPHGKDWGIEQEAAWGTVFLENTAYKYETHRGDYRLFYTNIAKAIAGTEEPDVKIDEAIAVLKIIEAAFQSNKNGKRIYL</sequence>
<feature type="domain" description="Gfo/Idh/MocA-like oxidoreductase C-terminal" evidence="4">
    <location>
        <begin position="135"/>
        <end position="340"/>
    </location>
</feature>
<feature type="domain" description="Gfo/Idh/MocA-like oxidoreductase N-terminal" evidence="3">
    <location>
        <begin position="4"/>
        <end position="119"/>
    </location>
</feature>
<gene>
    <name evidence="5" type="ORF">ACFSKL_04985</name>
</gene>
<evidence type="ECO:0000259" key="3">
    <source>
        <dbReference type="Pfam" id="PF01408"/>
    </source>
</evidence>
<evidence type="ECO:0000256" key="1">
    <source>
        <dbReference type="ARBA" id="ARBA00010928"/>
    </source>
</evidence>
<dbReference type="PANTHER" id="PTHR43708:SF5">
    <property type="entry name" value="CONSERVED EXPRESSED OXIDOREDUCTASE (EUROFUNG)-RELATED"/>
    <property type="match status" value="1"/>
</dbReference>
<protein>
    <submittedName>
        <fullName evidence="5">Gfo/Idh/MocA family oxidoreductase</fullName>
    </submittedName>
</protein>
<comment type="caution">
    <text evidence="5">The sequence shown here is derived from an EMBL/GenBank/DDBJ whole genome shotgun (WGS) entry which is preliminary data.</text>
</comment>
<name>A0ABW4VJV0_9BACT</name>
<dbReference type="PANTHER" id="PTHR43708">
    <property type="entry name" value="CONSERVED EXPRESSED OXIDOREDUCTASE (EUROFUNG)"/>
    <property type="match status" value="1"/>
</dbReference>
<evidence type="ECO:0000313" key="5">
    <source>
        <dbReference type="EMBL" id="MFD2034133.1"/>
    </source>
</evidence>
<dbReference type="Pfam" id="PF01408">
    <property type="entry name" value="GFO_IDH_MocA"/>
    <property type="match status" value="1"/>
</dbReference>
<organism evidence="5 6">
    <name type="scientific">Belliella marina</name>
    <dbReference type="NCBI Taxonomy" id="1644146"/>
    <lineage>
        <taxon>Bacteria</taxon>
        <taxon>Pseudomonadati</taxon>
        <taxon>Bacteroidota</taxon>
        <taxon>Cytophagia</taxon>
        <taxon>Cytophagales</taxon>
        <taxon>Cyclobacteriaceae</taxon>
        <taxon>Belliella</taxon>
    </lineage>
</organism>
<dbReference type="InterPro" id="IPR004104">
    <property type="entry name" value="Gfo/Idh/MocA-like_OxRdtase_C"/>
</dbReference>